<dbReference type="EMBL" id="CAMAPF010000979">
    <property type="protein sequence ID" value="CAH9133935.1"/>
    <property type="molecule type" value="Genomic_DNA"/>
</dbReference>
<dbReference type="AlphaFoldDB" id="A0AAV0FEE7"/>
<evidence type="ECO:0000259" key="4">
    <source>
        <dbReference type="PROSITE" id="PS50102"/>
    </source>
</evidence>
<dbReference type="SUPFAM" id="SSF54928">
    <property type="entry name" value="RNA-binding domain, RBD"/>
    <property type="match status" value="1"/>
</dbReference>
<feature type="compositionally biased region" description="Gly residues" evidence="3">
    <location>
        <begin position="489"/>
        <end position="500"/>
    </location>
</feature>
<dbReference type="InterPro" id="IPR052462">
    <property type="entry name" value="SLIRP/GR-RBP-like"/>
</dbReference>
<dbReference type="PANTHER" id="PTHR48027">
    <property type="entry name" value="HETEROGENEOUS NUCLEAR RIBONUCLEOPROTEIN 87F-RELATED"/>
    <property type="match status" value="1"/>
</dbReference>
<protein>
    <recommendedName>
        <fullName evidence="4">RRM domain-containing protein</fullName>
    </recommendedName>
</protein>
<accession>A0AAV0FEE7</accession>
<feature type="region of interest" description="Disordered" evidence="3">
    <location>
        <begin position="471"/>
        <end position="563"/>
    </location>
</feature>
<dbReference type="InterPro" id="IPR036047">
    <property type="entry name" value="F-box-like_dom_sf"/>
</dbReference>
<dbReference type="PROSITE" id="PS50102">
    <property type="entry name" value="RRM"/>
    <property type="match status" value="1"/>
</dbReference>
<dbReference type="Pfam" id="PF07734">
    <property type="entry name" value="FBA_1"/>
    <property type="match status" value="1"/>
</dbReference>
<dbReference type="CDD" id="cd21608">
    <property type="entry name" value="RRM2_NsCP33_like"/>
    <property type="match status" value="1"/>
</dbReference>
<feature type="compositionally biased region" description="Gly residues" evidence="3">
    <location>
        <begin position="536"/>
        <end position="563"/>
    </location>
</feature>
<sequence>MLRARTVPSTDNRKNPLQVVPPEINRDIFLRLPAKYLLRSQSVSKDWHSFITHIKRTHVGKLRLLVVYPSCPSGIRLTVKSINHDLRLQWRSSLKEPRLFPDPSILCSCNGLVLVMAGTHFWLWNPLSGWRWDVLRHRYLKDGDYSVLAGMSYNATTDDYKVVLLLRHFSADCGYGRRFVTFASMRTKTWTEASFPYNLRTAGDGVNFHNRLHWLVSDVKRPRDFEHDDSDEDYANHCPLKGWVWEDFSECNKITFFDPRKDEFKTLPSPSPCNPEEEDSIVGLGIMKNCLCMARRDNKMQTIQVLIMREYGRGESWFRLFHISMSILERLDFYGFNFFSPEDSAKVLFIRCGYDHETAYVYDPLAGEGKAIIKEDLAPNGEHTLGPCFFVESFASPQWLTKSRNLSDVEYRCFVGGLAWATNEDSLSQAFSTYNVLDSKIIKDPKTGKSRGFGFVSFKDEDSMKQAIQDMNGSDLDGRNITVNEAQSRGGGGGGRGYSGGRRKSGRGGSYGGGRREGGYGGGGRGYRGGRERSYGSGGGGYGRGYGGGGYSGGGGDEGSWRS</sequence>
<dbReference type="Proteomes" id="UP001152523">
    <property type="component" value="Unassembled WGS sequence"/>
</dbReference>
<proteinExistence type="predicted"/>
<dbReference type="Gene3D" id="3.30.70.330">
    <property type="match status" value="1"/>
</dbReference>
<keyword evidence="1 2" id="KW-0694">RNA-binding</keyword>
<gene>
    <name evidence="5" type="ORF">CEPIT_LOCUS33327</name>
</gene>
<dbReference type="InterPro" id="IPR000504">
    <property type="entry name" value="RRM_dom"/>
</dbReference>
<dbReference type="GO" id="GO:0003723">
    <property type="term" value="F:RNA binding"/>
    <property type="evidence" value="ECO:0007669"/>
    <property type="project" value="UniProtKB-UniRule"/>
</dbReference>
<dbReference type="Pfam" id="PF00076">
    <property type="entry name" value="RRM_1"/>
    <property type="match status" value="1"/>
</dbReference>
<dbReference type="InterPro" id="IPR048289">
    <property type="entry name" value="RRM2_NsCP33-like"/>
</dbReference>
<evidence type="ECO:0000256" key="1">
    <source>
        <dbReference type="ARBA" id="ARBA00022884"/>
    </source>
</evidence>
<dbReference type="SUPFAM" id="SSF81383">
    <property type="entry name" value="F-box domain"/>
    <property type="match status" value="1"/>
</dbReference>
<dbReference type="InterPro" id="IPR035979">
    <property type="entry name" value="RBD_domain_sf"/>
</dbReference>
<dbReference type="SMART" id="SM00360">
    <property type="entry name" value="RRM"/>
    <property type="match status" value="1"/>
</dbReference>
<feature type="compositionally biased region" description="Gly residues" evidence="3">
    <location>
        <begin position="507"/>
        <end position="527"/>
    </location>
</feature>
<keyword evidence="6" id="KW-1185">Reference proteome</keyword>
<evidence type="ECO:0000313" key="6">
    <source>
        <dbReference type="Proteomes" id="UP001152523"/>
    </source>
</evidence>
<evidence type="ECO:0000256" key="3">
    <source>
        <dbReference type="SAM" id="MobiDB-lite"/>
    </source>
</evidence>
<dbReference type="Pfam" id="PF00646">
    <property type="entry name" value="F-box"/>
    <property type="match status" value="1"/>
</dbReference>
<evidence type="ECO:0000256" key="2">
    <source>
        <dbReference type="PROSITE-ProRule" id="PRU00176"/>
    </source>
</evidence>
<name>A0AAV0FEE7_9ASTE</name>
<dbReference type="InterPro" id="IPR012677">
    <property type="entry name" value="Nucleotide-bd_a/b_plait_sf"/>
</dbReference>
<organism evidence="5 6">
    <name type="scientific">Cuscuta epithymum</name>
    <dbReference type="NCBI Taxonomy" id="186058"/>
    <lineage>
        <taxon>Eukaryota</taxon>
        <taxon>Viridiplantae</taxon>
        <taxon>Streptophyta</taxon>
        <taxon>Embryophyta</taxon>
        <taxon>Tracheophyta</taxon>
        <taxon>Spermatophyta</taxon>
        <taxon>Magnoliopsida</taxon>
        <taxon>eudicotyledons</taxon>
        <taxon>Gunneridae</taxon>
        <taxon>Pentapetalae</taxon>
        <taxon>asterids</taxon>
        <taxon>lamiids</taxon>
        <taxon>Solanales</taxon>
        <taxon>Convolvulaceae</taxon>
        <taxon>Cuscuteae</taxon>
        <taxon>Cuscuta</taxon>
        <taxon>Cuscuta subgen. Cuscuta</taxon>
    </lineage>
</organism>
<evidence type="ECO:0000313" key="5">
    <source>
        <dbReference type="EMBL" id="CAH9133935.1"/>
    </source>
</evidence>
<reference evidence="5" key="1">
    <citation type="submission" date="2022-07" db="EMBL/GenBank/DDBJ databases">
        <authorList>
            <person name="Macas J."/>
            <person name="Novak P."/>
            <person name="Neumann P."/>
        </authorList>
    </citation>
    <scope>NUCLEOTIDE SEQUENCE</scope>
</reference>
<comment type="caution">
    <text evidence="5">The sequence shown here is derived from an EMBL/GenBank/DDBJ whole genome shotgun (WGS) entry which is preliminary data.</text>
</comment>
<dbReference type="InterPro" id="IPR006527">
    <property type="entry name" value="F-box-assoc_dom_typ1"/>
</dbReference>
<feature type="domain" description="RRM" evidence="4">
    <location>
        <begin position="411"/>
        <end position="488"/>
    </location>
</feature>
<dbReference type="InterPro" id="IPR001810">
    <property type="entry name" value="F-box_dom"/>
</dbReference>